<keyword evidence="4" id="KW-1185">Reference proteome</keyword>
<dbReference type="AlphaFoldDB" id="A0A0R2JP22"/>
<dbReference type="InterPro" id="IPR036291">
    <property type="entry name" value="NAD(P)-bd_dom_sf"/>
</dbReference>
<dbReference type="Gene3D" id="3.90.180.10">
    <property type="entry name" value="Medium-chain alcohol dehydrogenases, catalytic domain"/>
    <property type="match status" value="1"/>
</dbReference>
<dbReference type="SUPFAM" id="SSF50129">
    <property type="entry name" value="GroES-like"/>
    <property type="match status" value="1"/>
</dbReference>
<dbReference type="InterPro" id="IPR011032">
    <property type="entry name" value="GroES-like_sf"/>
</dbReference>
<evidence type="ECO:0000313" key="4">
    <source>
        <dbReference type="Proteomes" id="UP000051565"/>
    </source>
</evidence>
<dbReference type="STRING" id="53444.AYR59_02485"/>
<proteinExistence type="inferred from homology"/>
<dbReference type="SUPFAM" id="SSF51735">
    <property type="entry name" value="NAD(P)-binding Rossmann-fold domains"/>
    <property type="match status" value="1"/>
</dbReference>
<dbReference type="InterPro" id="IPR014182">
    <property type="entry name" value="ADH_Zn_typ-1"/>
</dbReference>
<reference evidence="3 4" key="1">
    <citation type="journal article" date="2015" name="Genome Announc.">
        <title>Expanding the biotechnology potential of lactobacilli through comparative genomics of 213 strains and associated genera.</title>
        <authorList>
            <person name="Sun Z."/>
            <person name="Harris H.M."/>
            <person name="McCann A."/>
            <person name="Guo C."/>
            <person name="Argimon S."/>
            <person name="Zhang W."/>
            <person name="Yang X."/>
            <person name="Jeffery I.B."/>
            <person name="Cooney J.C."/>
            <person name="Kagawa T.F."/>
            <person name="Liu W."/>
            <person name="Song Y."/>
            <person name="Salvetti E."/>
            <person name="Wrobel A."/>
            <person name="Rasinkangas P."/>
            <person name="Parkhill J."/>
            <person name="Rea M.C."/>
            <person name="O'Sullivan O."/>
            <person name="Ritari J."/>
            <person name="Douillard F.P."/>
            <person name="Paul Ross R."/>
            <person name="Yang R."/>
            <person name="Briner A.E."/>
            <person name="Felis G.E."/>
            <person name="de Vos W.M."/>
            <person name="Barrangou R."/>
            <person name="Klaenhammer T.R."/>
            <person name="Caufield P.W."/>
            <person name="Cui Y."/>
            <person name="Zhang H."/>
            <person name="O'Toole P.W."/>
        </authorList>
    </citation>
    <scope>NUCLEOTIDE SEQUENCE [LARGE SCALE GENOMIC DNA]</scope>
    <source>
        <strain evidence="3 4">DSM 20690</strain>
    </source>
</reference>
<comment type="similarity">
    <text evidence="1">Belongs to the zinc-containing alcohol dehydrogenase family. Quinone oxidoreductase subfamily.</text>
</comment>
<gene>
    <name evidence="3" type="ORF">IV52_GL001137</name>
</gene>
<organism evidence="3 4">
    <name type="scientific">Fructilactobacillus lindneri DSM 20690 = JCM 11027</name>
    <dbReference type="NCBI Taxonomy" id="1122148"/>
    <lineage>
        <taxon>Bacteria</taxon>
        <taxon>Bacillati</taxon>
        <taxon>Bacillota</taxon>
        <taxon>Bacilli</taxon>
        <taxon>Lactobacillales</taxon>
        <taxon>Lactobacillaceae</taxon>
        <taxon>Fructilactobacillus</taxon>
    </lineage>
</organism>
<dbReference type="SMART" id="SM00829">
    <property type="entry name" value="PKS_ER"/>
    <property type="match status" value="1"/>
</dbReference>
<accession>A0A0R2JP22</accession>
<dbReference type="NCBIfam" id="TIGR02817">
    <property type="entry name" value="adh_fam_1"/>
    <property type="match status" value="1"/>
</dbReference>
<keyword evidence="1" id="KW-0560">Oxidoreductase</keyword>
<evidence type="ECO:0000313" key="3">
    <source>
        <dbReference type="EMBL" id="KRN78856.1"/>
    </source>
</evidence>
<dbReference type="Proteomes" id="UP000051565">
    <property type="component" value="Unassembled WGS sequence"/>
</dbReference>
<name>A0A0R2JP22_9LACO</name>
<dbReference type="Pfam" id="PF13602">
    <property type="entry name" value="ADH_zinc_N_2"/>
    <property type="match status" value="1"/>
</dbReference>
<comment type="caution">
    <text evidence="3">The sequence shown here is derived from an EMBL/GenBank/DDBJ whole genome shotgun (WGS) entry which is preliminary data.</text>
</comment>
<dbReference type="CDD" id="cd08252">
    <property type="entry name" value="AL_MDR"/>
    <property type="match status" value="1"/>
</dbReference>
<dbReference type="InterPro" id="IPR020843">
    <property type="entry name" value="ER"/>
</dbReference>
<evidence type="ECO:0000256" key="1">
    <source>
        <dbReference type="RuleBase" id="RU364000"/>
    </source>
</evidence>
<dbReference type="GO" id="GO:0008270">
    <property type="term" value="F:zinc ion binding"/>
    <property type="evidence" value="ECO:0007669"/>
    <property type="project" value="InterPro"/>
</dbReference>
<dbReference type="Gene3D" id="3.40.50.720">
    <property type="entry name" value="NAD(P)-binding Rossmann-like Domain"/>
    <property type="match status" value="1"/>
</dbReference>
<dbReference type="PANTHER" id="PTHR43482:SF1">
    <property type="entry name" value="PROTEIN AST1-RELATED"/>
    <property type="match status" value="1"/>
</dbReference>
<keyword evidence="1" id="KW-0479">Metal-binding</keyword>
<dbReference type="PANTHER" id="PTHR43482">
    <property type="entry name" value="PROTEIN AST1-RELATED"/>
    <property type="match status" value="1"/>
</dbReference>
<dbReference type="PATRIC" id="fig|1122148.6.peg.1164"/>
<protein>
    <recommendedName>
        <fullName evidence="1">Zinc-type alcohol dehydrogenase-like protein</fullName>
    </recommendedName>
</protein>
<dbReference type="OrthoDB" id="9792162at2"/>
<feature type="domain" description="Enoyl reductase (ER)" evidence="2">
    <location>
        <begin position="17"/>
        <end position="340"/>
    </location>
</feature>
<dbReference type="RefSeq" id="WP_054646062.1">
    <property type="nucleotide sequence ID" value="NZ_FUXS01000002.1"/>
</dbReference>
<dbReference type="InterPro" id="IPR052585">
    <property type="entry name" value="Lipid_raft_assoc_Zn_ADH"/>
</dbReference>
<dbReference type="InterPro" id="IPR013154">
    <property type="entry name" value="ADH-like_N"/>
</dbReference>
<dbReference type="Pfam" id="PF08240">
    <property type="entry name" value="ADH_N"/>
    <property type="match status" value="1"/>
</dbReference>
<dbReference type="EMBL" id="JQBT01000033">
    <property type="protein sequence ID" value="KRN78856.1"/>
    <property type="molecule type" value="Genomic_DNA"/>
</dbReference>
<keyword evidence="1" id="KW-0862">Zinc</keyword>
<evidence type="ECO:0000259" key="2">
    <source>
        <dbReference type="SMART" id="SM00829"/>
    </source>
</evidence>
<dbReference type="GO" id="GO:0016491">
    <property type="term" value="F:oxidoreductase activity"/>
    <property type="evidence" value="ECO:0007669"/>
    <property type="project" value="UniProtKB-KW"/>
</dbReference>
<sequence>MSQKMNAIGYTKYLPISDAKSLFSFETELKTPQPHDLVVKVEAVSVNPVDIFTRRSQKTTLPEPKVIGYDACGTVEAVGTETSLFQKGDRVFYAGSYIRPGSDSEYQLVDERIVGHAPKSLTPKESAAMPLTSLTAWECLFEQLEIDFNAYQNNQSKSILIINGSGGVGSVATQLANLAGLQVIATAGNEKSKKWELEHGAKHVVDYHHDLIKQIHQLGFETVDYILDLKNLDAYWSIITKLIAPFGHIASITGSGKDMNFAPLKQKAVIFAWEWMFAKSYFETPNMITQHEILDKISNLLDEGKLKNTLTKSFTPINAENLRKATALVEDGHMIGKVTVSK</sequence>